<dbReference type="Gene3D" id="1.25.60.10">
    <property type="entry name" value="MgtE N-terminal domain-like"/>
    <property type="match status" value="1"/>
</dbReference>
<keyword evidence="9" id="KW-1003">Cell membrane</keyword>
<organism evidence="11 12">
    <name type="scientific">Acetatifactor muris</name>
    <dbReference type="NCBI Taxonomy" id="879566"/>
    <lineage>
        <taxon>Bacteria</taxon>
        <taxon>Bacillati</taxon>
        <taxon>Bacillota</taxon>
        <taxon>Clostridia</taxon>
        <taxon>Lachnospirales</taxon>
        <taxon>Lachnospiraceae</taxon>
        <taxon>Acetatifactor</taxon>
    </lineage>
</organism>
<comment type="subunit">
    <text evidence="9">Homodimer.</text>
</comment>
<dbReference type="PANTHER" id="PTHR43773">
    <property type="entry name" value="MAGNESIUM TRANSPORTER MGTE"/>
    <property type="match status" value="1"/>
</dbReference>
<dbReference type="EMBL" id="OFSM01000048">
    <property type="protein sequence ID" value="SOY32382.1"/>
    <property type="molecule type" value="Genomic_DNA"/>
</dbReference>
<dbReference type="Gene3D" id="3.10.580.10">
    <property type="entry name" value="CBS-domain"/>
    <property type="match status" value="1"/>
</dbReference>
<dbReference type="SMART" id="SM00924">
    <property type="entry name" value="MgtE_N"/>
    <property type="match status" value="1"/>
</dbReference>
<feature type="transmembrane region" description="Helical" evidence="9">
    <location>
        <begin position="310"/>
        <end position="337"/>
    </location>
</feature>
<dbReference type="SMART" id="SM00116">
    <property type="entry name" value="CBS"/>
    <property type="match status" value="1"/>
</dbReference>
<keyword evidence="9" id="KW-0479">Metal-binding</keyword>
<feature type="transmembrane region" description="Helical" evidence="9">
    <location>
        <begin position="420"/>
        <end position="442"/>
    </location>
</feature>
<dbReference type="PANTHER" id="PTHR43773:SF1">
    <property type="entry name" value="MAGNESIUM TRANSPORTER MGTE"/>
    <property type="match status" value="1"/>
</dbReference>
<evidence type="ECO:0000259" key="10">
    <source>
        <dbReference type="PROSITE" id="PS51371"/>
    </source>
</evidence>
<keyword evidence="12" id="KW-1185">Reference proteome</keyword>
<dbReference type="RefSeq" id="WP_103242335.1">
    <property type="nucleotide sequence ID" value="NZ_CANRXC010000070.1"/>
</dbReference>
<comment type="function">
    <text evidence="9">Acts as a magnesium transporter.</text>
</comment>
<comment type="caution">
    <text evidence="9">Lacks conserved residue(s) required for the propagation of feature annotation.</text>
</comment>
<dbReference type="NCBIfam" id="TIGR00400">
    <property type="entry name" value="mgtE"/>
    <property type="match status" value="1"/>
</dbReference>
<dbReference type="OrthoDB" id="9790355at2"/>
<feature type="domain" description="CBS" evidence="10">
    <location>
        <begin position="200"/>
        <end position="256"/>
    </location>
</feature>
<dbReference type="CDD" id="cd04606">
    <property type="entry name" value="CBS_pair_Mg_transporter"/>
    <property type="match status" value="1"/>
</dbReference>
<evidence type="ECO:0000256" key="6">
    <source>
        <dbReference type="ARBA" id="ARBA00022989"/>
    </source>
</evidence>
<dbReference type="GO" id="GO:0046872">
    <property type="term" value="F:metal ion binding"/>
    <property type="evidence" value="ECO:0007669"/>
    <property type="project" value="UniProtKB-KW"/>
</dbReference>
<feature type="transmembrane region" description="Helical" evidence="9">
    <location>
        <begin position="286"/>
        <end position="304"/>
    </location>
</feature>
<feature type="transmembrane region" description="Helical" evidence="9">
    <location>
        <begin position="384"/>
        <end position="408"/>
    </location>
</feature>
<sequence length="449" mass="49504">MEMRNQQEELIRLLAAKQYTNLRQLLTEMNEADIAVLMEELEAEEMLKVYRILPKDLAADVFSYLETDSQQFIINSLSDKEAGSVIDNLMADDAADLLEEMPANVVRKLLANANPDTRQAVNQLLCYPEDSAGSIMTVEYVSLKENLTVNQAIERIRAVGLDSETINICYVLDARRELVGTVALRYLLLSDGDDIIGEIMHENVISINTLMDQEQAAAQFKKYDFTAMPVVDNENRMVGIITVDDIVDIMEEETTEDMEKMAAIVPSDKPYMKTGVTETYRKRIPWLLLLMVSATFTGAIIASFEEALSVYAVLVAFIPMLMDTGGNAGGQASVTIIRGLSLGEIAYRDIPRIMWKEIRVALLCGGTLAAANFVKLMLLDRVGIPVAFTVCLTLAAAVLMAMLVGCLLPIGAKKIGFDPAVMASPFITTIVDALSLLVYFRFAAILLGI</sequence>
<dbReference type="InterPro" id="IPR000644">
    <property type="entry name" value="CBS_dom"/>
</dbReference>
<accession>A0A2K4ZPV0</accession>
<dbReference type="InterPro" id="IPR046342">
    <property type="entry name" value="CBS_dom_sf"/>
</dbReference>
<keyword evidence="6 9" id="KW-1133">Transmembrane helix</keyword>
<keyword evidence="4 9" id="KW-0812">Transmembrane</keyword>
<dbReference type="SUPFAM" id="SSF161093">
    <property type="entry name" value="MgtE membrane domain-like"/>
    <property type="match status" value="1"/>
</dbReference>
<evidence type="ECO:0000313" key="12">
    <source>
        <dbReference type="Proteomes" id="UP000236311"/>
    </source>
</evidence>
<dbReference type="InterPro" id="IPR038076">
    <property type="entry name" value="MgtE_N_sf"/>
</dbReference>
<evidence type="ECO:0000313" key="11">
    <source>
        <dbReference type="EMBL" id="SOY32382.1"/>
    </source>
</evidence>
<evidence type="ECO:0000256" key="3">
    <source>
        <dbReference type="ARBA" id="ARBA00022448"/>
    </source>
</evidence>
<reference evidence="11 12" key="1">
    <citation type="submission" date="2018-01" db="EMBL/GenBank/DDBJ databases">
        <authorList>
            <person name="Gaut B.S."/>
            <person name="Morton B.R."/>
            <person name="Clegg M.T."/>
            <person name="Duvall M.R."/>
        </authorList>
    </citation>
    <scope>NUCLEOTIDE SEQUENCE [LARGE SCALE GENOMIC DNA]</scope>
    <source>
        <strain evidence="11">GP69</strain>
    </source>
</reference>
<name>A0A2K4ZPV0_9FIRM</name>
<dbReference type="Pfam" id="PF03448">
    <property type="entry name" value="MgtE_N"/>
    <property type="match status" value="1"/>
</dbReference>
<keyword evidence="5 9" id="KW-0460">Magnesium</keyword>
<dbReference type="GO" id="GO:0005886">
    <property type="term" value="C:plasma membrane"/>
    <property type="evidence" value="ECO:0007669"/>
    <property type="project" value="UniProtKB-SubCell"/>
</dbReference>
<comment type="subcellular location">
    <subcellularLocation>
        <location evidence="9">Cell membrane</location>
        <topology evidence="9">Multi-pass membrane protein</topology>
    </subcellularLocation>
    <subcellularLocation>
        <location evidence="1">Membrane</location>
        <topology evidence="1">Multi-pass membrane protein</topology>
    </subcellularLocation>
</comment>
<evidence type="ECO:0000256" key="4">
    <source>
        <dbReference type="ARBA" id="ARBA00022692"/>
    </source>
</evidence>
<protein>
    <recommendedName>
        <fullName evidence="9">Magnesium transporter MgtE</fullName>
    </recommendedName>
</protein>
<proteinExistence type="inferred from homology"/>
<dbReference type="GO" id="GO:0015095">
    <property type="term" value="F:magnesium ion transmembrane transporter activity"/>
    <property type="evidence" value="ECO:0007669"/>
    <property type="project" value="UniProtKB-UniRule"/>
</dbReference>
<dbReference type="InterPro" id="IPR006669">
    <property type="entry name" value="MgtE_transporter"/>
</dbReference>
<dbReference type="Gene3D" id="1.10.357.20">
    <property type="entry name" value="SLC41 divalent cation transporters, integral membrane domain"/>
    <property type="match status" value="1"/>
</dbReference>
<dbReference type="InterPro" id="IPR006668">
    <property type="entry name" value="Mg_transptr_MgtE_intracell_dom"/>
</dbReference>
<evidence type="ECO:0000256" key="8">
    <source>
        <dbReference type="PROSITE-ProRule" id="PRU00703"/>
    </source>
</evidence>
<evidence type="ECO:0000256" key="9">
    <source>
        <dbReference type="RuleBase" id="RU362011"/>
    </source>
</evidence>
<dbReference type="Proteomes" id="UP000236311">
    <property type="component" value="Unassembled WGS sequence"/>
</dbReference>
<keyword evidence="3 9" id="KW-0813">Transport</keyword>
<dbReference type="Pfam" id="PF01769">
    <property type="entry name" value="MgtE"/>
    <property type="match status" value="1"/>
</dbReference>
<dbReference type="Pfam" id="PF00571">
    <property type="entry name" value="CBS"/>
    <property type="match status" value="1"/>
</dbReference>
<gene>
    <name evidence="11" type="ORF">AMURIS_05140</name>
</gene>
<evidence type="ECO:0000256" key="2">
    <source>
        <dbReference type="ARBA" id="ARBA00009749"/>
    </source>
</evidence>
<dbReference type="SUPFAM" id="SSF158791">
    <property type="entry name" value="MgtE N-terminal domain-like"/>
    <property type="match status" value="1"/>
</dbReference>
<dbReference type="SUPFAM" id="SSF54631">
    <property type="entry name" value="CBS-domain pair"/>
    <property type="match status" value="1"/>
</dbReference>
<keyword evidence="8" id="KW-0129">CBS domain</keyword>
<evidence type="ECO:0000256" key="7">
    <source>
        <dbReference type="ARBA" id="ARBA00023136"/>
    </source>
</evidence>
<evidence type="ECO:0000256" key="1">
    <source>
        <dbReference type="ARBA" id="ARBA00004141"/>
    </source>
</evidence>
<comment type="similarity">
    <text evidence="2 9">Belongs to the SLC41A transporter family.</text>
</comment>
<dbReference type="InterPro" id="IPR006667">
    <property type="entry name" value="SLC41_membr_dom"/>
</dbReference>
<evidence type="ECO:0000256" key="5">
    <source>
        <dbReference type="ARBA" id="ARBA00022842"/>
    </source>
</evidence>
<dbReference type="PROSITE" id="PS51371">
    <property type="entry name" value="CBS"/>
    <property type="match status" value="1"/>
</dbReference>
<keyword evidence="7 9" id="KW-0472">Membrane</keyword>
<dbReference type="AlphaFoldDB" id="A0A2K4ZPV0"/>
<dbReference type="InterPro" id="IPR036739">
    <property type="entry name" value="SLC41_membr_dom_sf"/>
</dbReference>